<dbReference type="Gene3D" id="1.10.860.10">
    <property type="entry name" value="DNAb Helicase, Chain A"/>
    <property type="match status" value="1"/>
</dbReference>
<organism evidence="2">
    <name type="scientific">bioreactor metagenome</name>
    <dbReference type="NCBI Taxonomy" id="1076179"/>
    <lineage>
        <taxon>unclassified sequences</taxon>
        <taxon>metagenomes</taxon>
        <taxon>ecological metagenomes</taxon>
    </lineage>
</organism>
<dbReference type="GO" id="GO:0006269">
    <property type="term" value="P:DNA replication, synthesis of primer"/>
    <property type="evidence" value="ECO:0007669"/>
    <property type="project" value="TreeGrafter"/>
</dbReference>
<dbReference type="GO" id="GO:0016779">
    <property type="term" value="F:nucleotidyltransferase activity"/>
    <property type="evidence" value="ECO:0007669"/>
    <property type="project" value="UniProtKB-KW"/>
</dbReference>
<evidence type="ECO:0000259" key="1">
    <source>
        <dbReference type="Pfam" id="PF10410"/>
    </source>
</evidence>
<keyword evidence="2" id="KW-0808">Transferase</keyword>
<dbReference type="InterPro" id="IPR016136">
    <property type="entry name" value="DNA_helicase_N/primase_C"/>
</dbReference>
<keyword evidence="2" id="KW-0548">Nucleotidyltransferase</keyword>
<dbReference type="PANTHER" id="PTHR30313:SF2">
    <property type="entry name" value="DNA PRIMASE"/>
    <property type="match status" value="1"/>
</dbReference>
<protein>
    <submittedName>
        <fullName evidence="2">DNA primase</fullName>
        <ecNumber evidence="2">2.7.7.-</ecNumber>
    </submittedName>
</protein>
<gene>
    <name evidence="2" type="primary">dnaG_44</name>
    <name evidence="2" type="ORF">SDC9_108567</name>
</gene>
<dbReference type="Pfam" id="PF13155">
    <property type="entry name" value="Toprim_2"/>
    <property type="match status" value="1"/>
</dbReference>
<dbReference type="PANTHER" id="PTHR30313">
    <property type="entry name" value="DNA PRIMASE"/>
    <property type="match status" value="1"/>
</dbReference>
<feature type="domain" description="DNA primase DnaB-helicase binding" evidence="1">
    <location>
        <begin position="67"/>
        <end position="121"/>
    </location>
</feature>
<reference evidence="2" key="1">
    <citation type="submission" date="2019-08" db="EMBL/GenBank/DDBJ databases">
        <authorList>
            <person name="Kucharzyk K."/>
            <person name="Murdoch R.W."/>
            <person name="Higgins S."/>
            <person name="Loffler F."/>
        </authorList>
    </citation>
    <scope>NUCLEOTIDE SEQUENCE</scope>
</reference>
<dbReference type="Gene3D" id="3.40.1360.10">
    <property type="match status" value="1"/>
</dbReference>
<dbReference type="AlphaFoldDB" id="A0A645B8I2"/>
<comment type="caution">
    <text evidence="2">The sequence shown here is derived from an EMBL/GenBank/DDBJ whole genome shotgun (WGS) entry which is preliminary data.</text>
</comment>
<dbReference type="GO" id="GO:0005737">
    <property type="term" value="C:cytoplasm"/>
    <property type="evidence" value="ECO:0007669"/>
    <property type="project" value="TreeGrafter"/>
</dbReference>
<sequence length="296" mass="33284">MVPEVVFSFDSDEAGLKAAMDSIPVALKAGLEVKVLVVPKGKDPDEFIRNEGTDAFKKLIAQAASGMDFQIEITLERNNFSTLEGKVKTVSNILPFLLECKSDIEVVRRIRNLAQKLTIDENLIVNEFKKIRRGNGIAVSDALMRRKKEENKVNPVEQAERHLLFALINGGGKVTSDFLAEIDNMGFGDVKRTEIYQKFKDLSARKSPNIVADLFAELSETYASELEVILQLDLAVNAASQILNDCIRQLKISGLEKQYEYHSRLASEYQLAGDEKYLQELAESQRIKNEIKKIFL</sequence>
<evidence type="ECO:0000313" key="2">
    <source>
        <dbReference type="EMBL" id="MPM61707.1"/>
    </source>
</evidence>
<dbReference type="Pfam" id="PF10410">
    <property type="entry name" value="DnaB_bind"/>
    <property type="match status" value="1"/>
</dbReference>
<dbReference type="EMBL" id="VSSQ01018488">
    <property type="protein sequence ID" value="MPM61707.1"/>
    <property type="molecule type" value="Genomic_DNA"/>
</dbReference>
<name>A0A645B8I2_9ZZZZ</name>
<accession>A0A645B8I2</accession>
<dbReference type="InterPro" id="IPR050219">
    <property type="entry name" value="DnaG_primase"/>
</dbReference>
<dbReference type="EC" id="2.7.7.-" evidence="2"/>
<dbReference type="SUPFAM" id="SSF56731">
    <property type="entry name" value="DNA primase core"/>
    <property type="match status" value="1"/>
</dbReference>
<proteinExistence type="predicted"/>
<dbReference type="InterPro" id="IPR019475">
    <property type="entry name" value="DNA_primase_DnaB-bd"/>
</dbReference>